<feature type="transmembrane region" description="Helical" evidence="3">
    <location>
        <begin position="195"/>
        <end position="215"/>
    </location>
</feature>
<feature type="compositionally biased region" description="Acidic residues" evidence="2">
    <location>
        <begin position="43"/>
        <end position="55"/>
    </location>
</feature>
<accession>A0A8H5G7C8</accession>
<gene>
    <name evidence="4" type="ORF">D9756_003269</name>
</gene>
<keyword evidence="3" id="KW-0472">Membrane</keyword>
<keyword evidence="3" id="KW-0812">Transmembrane</keyword>
<reference evidence="4 5" key="1">
    <citation type="journal article" date="2020" name="ISME J.">
        <title>Uncovering the hidden diversity of litter-decomposition mechanisms in mushroom-forming fungi.</title>
        <authorList>
            <person name="Floudas D."/>
            <person name="Bentzer J."/>
            <person name="Ahren D."/>
            <person name="Johansson T."/>
            <person name="Persson P."/>
            <person name="Tunlid A."/>
        </authorList>
    </citation>
    <scope>NUCLEOTIDE SEQUENCE [LARGE SCALE GENOMIC DNA]</scope>
    <source>
        <strain evidence="4 5">CBS 146.42</strain>
    </source>
</reference>
<keyword evidence="3" id="KW-1133">Transmembrane helix</keyword>
<protein>
    <submittedName>
        <fullName evidence="4">Uncharacterized protein</fullName>
    </submittedName>
</protein>
<organism evidence="4 5">
    <name type="scientific">Leucocoprinus leucothites</name>
    <dbReference type="NCBI Taxonomy" id="201217"/>
    <lineage>
        <taxon>Eukaryota</taxon>
        <taxon>Fungi</taxon>
        <taxon>Dikarya</taxon>
        <taxon>Basidiomycota</taxon>
        <taxon>Agaricomycotina</taxon>
        <taxon>Agaricomycetes</taxon>
        <taxon>Agaricomycetidae</taxon>
        <taxon>Agaricales</taxon>
        <taxon>Agaricineae</taxon>
        <taxon>Agaricaceae</taxon>
        <taxon>Leucocoprinus</taxon>
    </lineage>
</organism>
<feature type="compositionally biased region" description="Polar residues" evidence="2">
    <location>
        <begin position="56"/>
        <end position="65"/>
    </location>
</feature>
<evidence type="ECO:0000313" key="4">
    <source>
        <dbReference type="EMBL" id="KAF5359625.1"/>
    </source>
</evidence>
<evidence type="ECO:0000256" key="1">
    <source>
        <dbReference type="SAM" id="Coils"/>
    </source>
</evidence>
<evidence type="ECO:0000313" key="5">
    <source>
        <dbReference type="Proteomes" id="UP000559027"/>
    </source>
</evidence>
<keyword evidence="1" id="KW-0175">Coiled coil</keyword>
<dbReference type="EMBL" id="JAACJO010000004">
    <property type="protein sequence ID" value="KAF5359625.1"/>
    <property type="molecule type" value="Genomic_DNA"/>
</dbReference>
<name>A0A8H5G7C8_9AGAR</name>
<evidence type="ECO:0000256" key="3">
    <source>
        <dbReference type="SAM" id="Phobius"/>
    </source>
</evidence>
<dbReference type="OrthoDB" id="4179406at2759"/>
<feature type="coiled-coil region" evidence="1">
    <location>
        <begin position="388"/>
        <end position="418"/>
    </location>
</feature>
<feature type="compositionally biased region" description="Basic and acidic residues" evidence="2">
    <location>
        <begin position="18"/>
        <end position="27"/>
    </location>
</feature>
<dbReference type="AlphaFoldDB" id="A0A8H5G7C8"/>
<dbReference type="Proteomes" id="UP000559027">
    <property type="component" value="Unassembled WGS sequence"/>
</dbReference>
<feature type="region of interest" description="Disordered" evidence="2">
    <location>
        <begin position="1"/>
        <end position="135"/>
    </location>
</feature>
<evidence type="ECO:0000256" key="2">
    <source>
        <dbReference type="SAM" id="MobiDB-lite"/>
    </source>
</evidence>
<comment type="caution">
    <text evidence="4">The sequence shown here is derived from an EMBL/GenBank/DDBJ whole genome shotgun (WGS) entry which is preliminary data.</text>
</comment>
<sequence>MASTPRSTRSRTRALRRLSNDKPKDTESPTVLEDAPVESAETSTDEESQWEDVSEAQDQVHTPSKPSRRDSASPVSIRRPLVPTPRRRKRVRNGLTPTHKVLAPSGVIVSADANTPTKEGLPTSPEVKREESPHSETLFLYERKSPTPAPPERARSVPIFSKEDIVDGAVQSVSFSSWYIFDVCRTALGLLRKPLGFLLFFYMLAMVLSTISHVLRDAFAPICWLPFISSSLMCQPIPIMPPSTVNYPALIEAETKTFEQLLDEASGGSALSLEVKKAEMATSDLVTLVHLSSLTSKATLARMLLDFVDDAKKTGRRLQKLYSKVGGAVDTIMAVNDHALRTIEKANDKSGFLSLDVIPWVERRKTKVVTATFKDAMDTLSSQVGRLIIEAEANIDNLNELEERLNALNELVSREIKGVEGDREEVLALLWAKLGGHRKELKNFNKNLAILKNVKTYRNQARLHVTATLQTLQSLSEDMEDMRERVTTPGLVGEGIPLEVQMKSIQFGLDRLKENRMRARRSHEAAVQAVTGPGFNGIDA</sequence>
<proteinExistence type="predicted"/>
<keyword evidence="5" id="KW-1185">Reference proteome</keyword>